<dbReference type="EMBL" id="MDYQ01000101">
    <property type="protein sequence ID" value="PRP82504.1"/>
    <property type="molecule type" value="Genomic_DNA"/>
</dbReference>
<evidence type="ECO:0000256" key="1">
    <source>
        <dbReference type="ARBA" id="ARBA00000724"/>
    </source>
</evidence>
<dbReference type="Gene3D" id="3.40.50.150">
    <property type="entry name" value="Vaccinia Virus protein VP39"/>
    <property type="match status" value="1"/>
</dbReference>
<feature type="binding site" evidence="7">
    <location>
        <position position="53"/>
    </location>
    <ligand>
        <name>S-adenosyl-L-methionine</name>
        <dbReference type="ChEBI" id="CHEBI:59789"/>
    </ligand>
</feature>
<protein>
    <recommendedName>
        <fullName evidence="6">Leucine carboxyl methyltransferase 1</fullName>
        <ecNumber evidence="6">2.1.1.233</ecNumber>
    </recommendedName>
</protein>
<evidence type="ECO:0000256" key="3">
    <source>
        <dbReference type="ARBA" id="ARBA00022603"/>
    </source>
</evidence>
<dbReference type="InterPro" id="IPR016651">
    <property type="entry name" value="LCMT1"/>
</dbReference>
<feature type="binding site" evidence="7">
    <location>
        <position position="187"/>
    </location>
    <ligand>
        <name>S-adenosyl-L-methionine</name>
        <dbReference type="ChEBI" id="CHEBI:59789"/>
    </ligand>
</feature>
<dbReference type="InterPro" id="IPR007213">
    <property type="entry name" value="Ppm1/Ppm2/Tcmp"/>
</dbReference>
<dbReference type="STRING" id="1890364.A0A2P6NEW0"/>
<feature type="binding site" evidence="7">
    <location>
        <position position="78"/>
    </location>
    <ligand>
        <name>S-adenosyl-L-methionine</name>
        <dbReference type="ChEBI" id="CHEBI:59789"/>
    </ligand>
</feature>
<keyword evidence="9" id="KW-1185">Reference proteome</keyword>
<dbReference type="InParanoid" id="A0A2P6NEW0"/>
<evidence type="ECO:0000256" key="7">
    <source>
        <dbReference type="PIRSR" id="PIRSR016305-1"/>
    </source>
</evidence>
<dbReference type="AlphaFoldDB" id="A0A2P6NEW0"/>
<comment type="similarity">
    <text evidence="2 6">Belongs to the methyltransferase superfamily. LCMT family.</text>
</comment>
<proteinExistence type="inferred from homology"/>
<gene>
    <name evidence="8" type="ORF">PROFUN_10074</name>
</gene>
<dbReference type="GO" id="GO:0032259">
    <property type="term" value="P:methylation"/>
    <property type="evidence" value="ECO:0007669"/>
    <property type="project" value="UniProtKB-KW"/>
</dbReference>
<dbReference type="GO" id="GO:0018423">
    <property type="term" value="F:protein C-terminal leucine carboxyl O-methyltransferase activity"/>
    <property type="evidence" value="ECO:0007669"/>
    <property type="project" value="UniProtKB-EC"/>
</dbReference>
<dbReference type="SUPFAM" id="SSF53335">
    <property type="entry name" value="S-adenosyl-L-methionine-dependent methyltransferases"/>
    <property type="match status" value="1"/>
</dbReference>
<organism evidence="8 9">
    <name type="scientific">Planoprotostelium fungivorum</name>
    <dbReference type="NCBI Taxonomy" id="1890364"/>
    <lineage>
        <taxon>Eukaryota</taxon>
        <taxon>Amoebozoa</taxon>
        <taxon>Evosea</taxon>
        <taxon>Variosea</taxon>
        <taxon>Cavosteliida</taxon>
        <taxon>Cavosteliaceae</taxon>
        <taxon>Planoprotostelium</taxon>
    </lineage>
</organism>
<dbReference type="Proteomes" id="UP000241769">
    <property type="component" value="Unassembled WGS sequence"/>
</dbReference>
<dbReference type="PANTHER" id="PTHR13600">
    <property type="entry name" value="LEUCINE CARBOXYL METHYLTRANSFERASE"/>
    <property type="match status" value="1"/>
</dbReference>
<evidence type="ECO:0000256" key="5">
    <source>
        <dbReference type="ARBA" id="ARBA00022691"/>
    </source>
</evidence>
<dbReference type="PIRSF" id="PIRSF016305">
    <property type="entry name" value="LCM_mtfrase"/>
    <property type="match status" value="1"/>
</dbReference>
<evidence type="ECO:0000313" key="8">
    <source>
        <dbReference type="EMBL" id="PRP82504.1"/>
    </source>
</evidence>
<evidence type="ECO:0000256" key="2">
    <source>
        <dbReference type="ARBA" id="ARBA00010703"/>
    </source>
</evidence>
<dbReference type="OrthoDB" id="203237at2759"/>
<keyword evidence="4 6" id="KW-0808">Transferase</keyword>
<dbReference type="InterPro" id="IPR029063">
    <property type="entry name" value="SAM-dependent_MTases_sf"/>
</dbReference>
<reference evidence="8 9" key="1">
    <citation type="journal article" date="2018" name="Genome Biol. Evol.">
        <title>Multiple Roots of Fruiting Body Formation in Amoebozoa.</title>
        <authorList>
            <person name="Hillmann F."/>
            <person name="Forbes G."/>
            <person name="Novohradska S."/>
            <person name="Ferling I."/>
            <person name="Riege K."/>
            <person name="Groth M."/>
            <person name="Westermann M."/>
            <person name="Marz M."/>
            <person name="Spaller T."/>
            <person name="Winckler T."/>
            <person name="Schaap P."/>
            <person name="Glockner G."/>
        </authorList>
    </citation>
    <scope>NUCLEOTIDE SEQUENCE [LARGE SCALE GENOMIC DNA]</scope>
    <source>
        <strain evidence="8 9">Jena</strain>
    </source>
</reference>
<comment type="catalytic activity">
    <reaction evidence="1 6">
        <text>[phosphatase 2A protein]-C-terminal L-leucine + S-adenosyl-L-methionine = [phosphatase 2A protein]-C-terminal L-leucine methyl ester + S-adenosyl-L-homocysteine</text>
        <dbReference type="Rhea" id="RHEA:48544"/>
        <dbReference type="Rhea" id="RHEA-COMP:12134"/>
        <dbReference type="Rhea" id="RHEA-COMP:12135"/>
        <dbReference type="ChEBI" id="CHEBI:57856"/>
        <dbReference type="ChEBI" id="CHEBI:59789"/>
        <dbReference type="ChEBI" id="CHEBI:90516"/>
        <dbReference type="ChEBI" id="CHEBI:90517"/>
        <dbReference type="EC" id="2.1.1.233"/>
    </reaction>
</comment>
<sequence>MSSETAVIGTNDDATTCKYSCVQKGYWTDPYVLFFCKETIKRPPLINRGYYSRVAVINALMREFLKSNGEHKQLVILGAGFDTTYFQLKKANAIEPEDESAGYKRFDIYEVDLPEVVHKKRMIINKQAELKNLISTEWDTQVRSDANGLHSPNYHLMSVDLHSVQKLNDTLVQAGINKSLPTMFISECVLVYLKPEYSDEIVRWSAREFPTSGFATYEQIRPNDPFGMVMMDNLEKRGCPLLGARAYPTLDSQMKRYVSLGWKSCEALDMLDIYNRILDSKEVQR</sequence>
<evidence type="ECO:0000256" key="4">
    <source>
        <dbReference type="ARBA" id="ARBA00022679"/>
    </source>
</evidence>
<keyword evidence="3 6" id="KW-0489">Methyltransferase</keyword>
<dbReference type="PANTHER" id="PTHR13600:SF21">
    <property type="entry name" value="LEUCINE CARBOXYL METHYLTRANSFERASE 1"/>
    <property type="match status" value="1"/>
</dbReference>
<dbReference type="EC" id="2.1.1.233" evidence="6"/>
<accession>A0A2P6NEW0</accession>
<evidence type="ECO:0000313" key="9">
    <source>
        <dbReference type="Proteomes" id="UP000241769"/>
    </source>
</evidence>
<keyword evidence="5 6" id="KW-0949">S-adenosyl-L-methionine</keyword>
<evidence type="ECO:0000256" key="6">
    <source>
        <dbReference type="PIRNR" id="PIRNR016305"/>
    </source>
</evidence>
<name>A0A2P6NEW0_9EUKA</name>
<dbReference type="FunCoup" id="A0A2P6NEW0">
    <property type="interactions" value="925"/>
</dbReference>
<dbReference type="Pfam" id="PF04072">
    <property type="entry name" value="LCM"/>
    <property type="match status" value="1"/>
</dbReference>
<feature type="binding site" evidence="7">
    <location>
        <begin position="160"/>
        <end position="161"/>
    </location>
    <ligand>
        <name>S-adenosyl-L-methionine</name>
        <dbReference type="ChEBI" id="CHEBI:59789"/>
    </ligand>
</feature>
<comment type="function">
    <text evidence="6">Methylates the carboxyl group of the C-terminal leucine residue of protein phosphatase 2A catalytic subunits to form alpha-leucine ester residues.</text>
</comment>
<comment type="caution">
    <text evidence="8">The sequence shown here is derived from an EMBL/GenBank/DDBJ whole genome shotgun (WGS) entry which is preliminary data.</text>
</comment>